<dbReference type="InterPro" id="IPR046879">
    <property type="entry name" value="KANL3/Tex30_Abhydrolase"/>
</dbReference>
<dbReference type="AlphaFoldDB" id="A0AB39KZN6"/>
<evidence type="ECO:0000256" key="1">
    <source>
        <dbReference type="SAM" id="MobiDB-lite"/>
    </source>
</evidence>
<keyword evidence="3" id="KW-0378">Hydrolase</keyword>
<accession>A0AB39KZN6</accession>
<dbReference type="PANTHER" id="PTHR13136">
    <property type="entry name" value="TESTIS DEVELOPMENT PROTEIN PRTD"/>
    <property type="match status" value="1"/>
</dbReference>
<organism evidence="3">
    <name type="scientific">Sinomonas puerhi</name>
    <dbReference type="NCBI Taxonomy" id="3238584"/>
    <lineage>
        <taxon>Bacteria</taxon>
        <taxon>Bacillati</taxon>
        <taxon>Actinomycetota</taxon>
        <taxon>Actinomycetes</taxon>
        <taxon>Micrococcales</taxon>
        <taxon>Micrococcaceae</taxon>
        <taxon>Sinomonas</taxon>
    </lineage>
</organism>
<dbReference type="Pfam" id="PF20408">
    <property type="entry name" value="Abhydrolase_11"/>
    <property type="match status" value="1"/>
</dbReference>
<dbReference type="EMBL" id="CP163302">
    <property type="protein sequence ID" value="XDP43727.1"/>
    <property type="molecule type" value="Genomic_DNA"/>
</dbReference>
<gene>
    <name evidence="3" type="ORF">AB5L97_10375</name>
</gene>
<evidence type="ECO:0000259" key="2">
    <source>
        <dbReference type="Pfam" id="PF20408"/>
    </source>
</evidence>
<dbReference type="Gene3D" id="3.40.50.1820">
    <property type="entry name" value="alpha/beta hydrolase"/>
    <property type="match status" value="1"/>
</dbReference>
<reference evidence="3" key="1">
    <citation type="submission" date="2024-07" db="EMBL/GenBank/DDBJ databases">
        <authorList>
            <person name="fu j."/>
        </authorList>
    </citation>
    <scope>NUCLEOTIDE SEQUENCE</scope>
    <source>
        <strain evidence="3">P10A9</strain>
    </source>
</reference>
<name>A0AB39KZN6_9MICC</name>
<evidence type="ECO:0000313" key="3">
    <source>
        <dbReference type="EMBL" id="XDP43727.1"/>
    </source>
</evidence>
<protein>
    <submittedName>
        <fullName evidence="3">Alpha/beta family hydrolase</fullName>
    </submittedName>
</protein>
<dbReference type="InterPro" id="IPR026555">
    <property type="entry name" value="NSL3/Tex30"/>
</dbReference>
<feature type="compositionally biased region" description="Basic and acidic residues" evidence="1">
    <location>
        <begin position="245"/>
        <end position="263"/>
    </location>
</feature>
<dbReference type="GO" id="GO:0016787">
    <property type="term" value="F:hydrolase activity"/>
    <property type="evidence" value="ECO:0007669"/>
    <property type="project" value="UniProtKB-KW"/>
</dbReference>
<dbReference type="InterPro" id="IPR029058">
    <property type="entry name" value="AB_hydrolase_fold"/>
</dbReference>
<sequence length="263" mass="27995">MTPRGEPLTIHTPSGDVSAVYSRPEAAEATVVVAHGAGAGMVHPFMVGFCAALNELGMATLRFNFAYMEAGKRVPDRAPKAIPVWQAAFEEARRRSAGEPLWAAGKSFGGRIASMAVAEGAMRPVGLVFLGYPLHPAGKPEKLRDDHLYGLRLPMLFLSGTRDTLATAELLDAVVAKLPTATLAWQEGGDHSFAVKGAKRTPYEIGASLAEPTAQFITGTIAEDVGPSPLRECGHGWSSGVRGRSALDRPPFRAHHPPNDRLP</sequence>
<feature type="domain" description="KANL3/Tex30 alpha/beta hydrolase-like" evidence="2">
    <location>
        <begin position="28"/>
        <end position="201"/>
    </location>
</feature>
<proteinExistence type="predicted"/>
<feature type="region of interest" description="Disordered" evidence="1">
    <location>
        <begin position="233"/>
        <end position="263"/>
    </location>
</feature>
<dbReference type="PANTHER" id="PTHR13136:SF11">
    <property type="entry name" value="TESTIS-EXPRESSED PROTEIN 30"/>
    <property type="match status" value="1"/>
</dbReference>
<dbReference type="RefSeq" id="WP_369044656.1">
    <property type="nucleotide sequence ID" value="NZ_CP163302.1"/>
</dbReference>
<dbReference type="KEGG" id="spue:AB5L97_10375"/>
<dbReference type="SUPFAM" id="SSF53474">
    <property type="entry name" value="alpha/beta-Hydrolases"/>
    <property type="match status" value="1"/>
</dbReference>